<evidence type="ECO:0000256" key="4">
    <source>
        <dbReference type="SAM" id="MobiDB-lite"/>
    </source>
</evidence>
<dbReference type="Gene3D" id="3.30.40.10">
    <property type="entry name" value="Zinc/RING finger domain, C3HC4 (zinc finger)"/>
    <property type="match status" value="1"/>
</dbReference>
<protein>
    <recommendedName>
        <fullName evidence="5">RING-CH-type domain-containing protein</fullName>
    </recommendedName>
</protein>
<organism evidence="6 7">
    <name type="scientific">Glycine soja</name>
    <name type="common">Wild soybean</name>
    <dbReference type="NCBI Taxonomy" id="3848"/>
    <lineage>
        <taxon>Eukaryota</taxon>
        <taxon>Viridiplantae</taxon>
        <taxon>Streptophyta</taxon>
        <taxon>Embryophyta</taxon>
        <taxon>Tracheophyta</taxon>
        <taxon>Spermatophyta</taxon>
        <taxon>Magnoliopsida</taxon>
        <taxon>eudicotyledons</taxon>
        <taxon>Gunneridae</taxon>
        <taxon>Pentapetalae</taxon>
        <taxon>rosids</taxon>
        <taxon>fabids</taxon>
        <taxon>Fabales</taxon>
        <taxon>Fabaceae</taxon>
        <taxon>Papilionoideae</taxon>
        <taxon>50 kb inversion clade</taxon>
        <taxon>NPAAA clade</taxon>
        <taxon>indigoferoid/millettioid clade</taxon>
        <taxon>Phaseoleae</taxon>
        <taxon>Glycine</taxon>
        <taxon>Glycine subgen. Soja</taxon>
    </lineage>
</organism>
<keyword evidence="3" id="KW-0862">Zinc</keyword>
<dbReference type="InterPro" id="IPR011016">
    <property type="entry name" value="Znf_RING-CH"/>
</dbReference>
<dbReference type="SUPFAM" id="SSF57850">
    <property type="entry name" value="RING/U-box"/>
    <property type="match status" value="1"/>
</dbReference>
<evidence type="ECO:0000313" key="7">
    <source>
        <dbReference type="Proteomes" id="UP000289340"/>
    </source>
</evidence>
<reference evidence="6 7" key="1">
    <citation type="submission" date="2018-09" db="EMBL/GenBank/DDBJ databases">
        <title>A high-quality reference genome of wild soybean provides a powerful tool to mine soybean genomes.</title>
        <authorList>
            <person name="Xie M."/>
            <person name="Chung C.Y.L."/>
            <person name="Li M.-W."/>
            <person name="Wong F.-L."/>
            <person name="Chan T.-F."/>
            <person name="Lam H.-M."/>
        </authorList>
    </citation>
    <scope>NUCLEOTIDE SEQUENCE [LARGE SCALE GENOMIC DNA]</scope>
    <source>
        <strain evidence="7">cv. W05</strain>
        <tissue evidence="6">Hypocotyl of etiolated seedlings</tissue>
    </source>
</reference>
<dbReference type="InterPro" id="IPR013083">
    <property type="entry name" value="Znf_RING/FYVE/PHD"/>
</dbReference>
<evidence type="ECO:0000256" key="1">
    <source>
        <dbReference type="ARBA" id="ARBA00022723"/>
    </source>
</evidence>
<comment type="caution">
    <text evidence="6">The sequence shown here is derived from an EMBL/GenBank/DDBJ whole genome shotgun (WGS) entry which is preliminary data.</text>
</comment>
<accession>A0A445J5T4</accession>
<dbReference type="Pfam" id="PF12906">
    <property type="entry name" value="RINGv"/>
    <property type="match status" value="1"/>
</dbReference>
<keyword evidence="1" id="KW-0479">Metal-binding</keyword>
<evidence type="ECO:0000256" key="3">
    <source>
        <dbReference type="ARBA" id="ARBA00022833"/>
    </source>
</evidence>
<dbReference type="GO" id="GO:0004842">
    <property type="term" value="F:ubiquitin-protein transferase activity"/>
    <property type="evidence" value="ECO:0007669"/>
    <property type="project" value="TreeGrafter"/>
</dbReference>
<feature type="region of interest" description="Disordered" evidence="4">
    <location>
        <begin position="57"/>
        <end position="88"/>
    </location>
</feature>
<sequence>MDRLKNWSVTRADRGLRGPVHGPKMPVDNMGDNVTVSTTQHHIAIPIEKLNASLEAAKEENSVTDDAYVDNDVQKSQEKDEETEEKGECRYCQEEDLVSNMESPCNCNGSVKYVHRRCIDQ</sequence>
<name>A0A445J5T4_GLYSO</name>
<dbReference type="GO" id="GO:0016567">
    <property type="term" value="P:protein ubiquitination"/>
    <property type="evidence" value="ECO:0007669"/>
    <property type="project" value="TreeGrafter"/>
</dbReference>
<dbReference type="GO" id="GO:0016020">
    <property type="term" value="C:membrane"/>
    <property type="evidence" value="ECO:0007669"/>
    <property type="project" value="TreeGrafter"/>
</dbReference>
<dbReference type="Proteomes" id="UP000289340">
    <property type="component" value="Chromosome 9"/>
</dbReference>
<proteinExistence type="predicted"/>
<dbReference type="PROSITE" id="PS51292">
    <property type="entry name" value="ZF_RING_CH"/>
    <property type="match status" value="1"/>
</dbReference>
<evidence type="ECO:0000259" key="5">
    <source>
        <dbReference type="PROSITE" id="PS51292"/>
    </source>
</evidence>
<keyword evidence="7" id="KW-1185">Reference proteome</keyword>
<keyword evidence="2" id="KW-0863">Zinc-finger</keyword>
<gene>
    <name evidence="6" type="ORF">D0Y65_025209</name>
</gene>
<evidence type="ECO:0000313" key="6">
    <source>
        <dbReference type="EMBL" id="RZB93761.1"/>
    </source>
</evidence>
<feature type="compositionally biased region" description="Basic and acidic residues" evidence="4">
    <location>
        <begin position="1"/>
        <end position="16"/>
    </location>
</feature>
<feature type="region of interest" description="Disordered" evidence="4">
    <location>
        <begin position="1"/>
        <end position="31"/>
    </location>
</feature>
<dbReference type="GO" id="GO:0008270">
    <property type="term" value="F:zinc ion binding"/>
    <property type="evidence" value="ECO:0007669"/>
    <property type="project" value="UniProtKB-KW"/>
</dbReference>
<dbReference type="PANTHER" id="PTHR23012">
    <property type="entry name" value="RING/FYVE/PHD ZINC FINGER DOMAIN-CONTAINING"/>
    <property type="match status" value="1"/>
</dbReference>
<dbReference type="AlphaFoldDB" id="A0A445J5T4"/>
<dbReference type="InterPro" id="IPR033275">
    <property type="entry name" value="MARCH-like"/>
</dbReference>
<evidence type="ECO:0000256" key="2">
    <source>
        <dbReference type="ARBA" id="ARBA00022771"/>
    </source>
</evidence>
<dbReference type="PANTHER" id="PTHR23012:SF213">
    <property type="entry name" value="RING-VARIANT DOMAIN PROTEIN"/>
    <property type="match status" value="1"/>
</dbReference>
<dbReference type="EMBL" id="QZWG01000009">
    <property type="protein sequence ID" value="RZB93761.1"/>
    <property type="molecule type" value="Genomic_DNA"/>
</dbReference>
<feature type="domain" description="RING-CH-type" evidence="5">
    <location>
        <begin position="81"/>
        <end position="121"/>
    </location>
</feature>